<dbReference type="GO" id="GO:0051879">
    <property type="term" value="F:Hsp90 protein binding"/>
    <property type="evidence" value="ECO:0007669"/>
    <property type="project" value="TreeGrafter"/>
</dbReference>
<feature type="region of interest" description="Disordered" evidence="2">
    <location>
        <begin position="754"/>
        <end position="775"/>
    </location>
</feature>
<proteinExistence type="inferred from homology"/>
<reference evidence="4 5" key="1">
    <citation type="journal article" date="2020" name="Phytopathology">
        <title>A high-quality genome resource of Botrytis fragariae, a new and rapidly spreading fungal pathogen causing strawberry gray mold in the U.S.A.</title>
        <authorList>
            <person name="Wu Y."/>
            <person name="Saski C.A."/>
            <person name="Schnabel G."/>
            <person name="Xiao S."/>
            <person name="Hu M."/>
        </authorList>
    </citation>
    <scope>NUCLEOTIDE SEQUENCE [LARGE SCALE GENOMIC DNA]</scope>
    <source>
        <strain evidence="4 5">BVB16</strain>
    </source>
</reference>
<feature type="region of interest" description="Disordered" evidence="2">
    <location>
        <begin position="594"/>
        <end position="626"/>
    </location>
</feature>
<dbReference type="InterPro" id="IPR051970">
    <property type="entry name" value="TEL2_Regulation"/>
</dbReference>
<name>A0A8H6AXP2_9HELO</name>
<gene>
    <name evidence="4" type="ORF">Bfra_003891</name>
</gene>
<sequence length="1024" mass="112906">MECLLIEVHDLVSAIANALAATARPMDDLLTPVSIVYKRQEQKDENALIEVSTSSPLIQPVKKTHSNPIHTSSAEQALETLKNQPSFDDLKSALKFLDDETDFSITSPGPLASQLVHVLVSEVTPNYWSIFHESGSKARNNKQSPIFKSLLKSIRSTTGINAILLNLKRLAQQSKETKKKIGGSSIEESLKIQLQLCVEVLEGESTIEKLWNTITSSSDVPIKQRALFNEFLALIGSGKIIGITAEAEAISNELSKQPNDKYWVADGGSYSRWLGQNIIFWLKVLPQDSEQAWKSCNELFGKCLRLGHIDNIAKEVLGSLLLQKEEDSVKFLKLYGYLPSFEQRNLLYTFLNLLSRDNLSLDITSEDDEKWWQADAVIVSAASKLISMLIADHESRKDHLISWLTNSSGAGIGEGVAIRRAAIASLSKSKKDMESILERSLSQFGDNLYIRHAPTLQQEVHAQVLLLSAGYVCRLSPLRLAMIMRSGSHLSVVSNRLAASSPRARFLGMVIGEAMSSLVDKGDKMMDFKIEDTKTSEAKWYKSLVNVSDTIGNLEPLKSTFVPKVSKTTKAAKAKSASKSNPLKGNSKIISIEEIEDDDEVESDDDGLTPYAKPDSDVEDSDEDPTLIIRNKPTAPVYIRDLITYLRDTENYDRQKLALSTAASLIRRKANFGAEVSSHAEEIATLLVGLQDKYDIENFQEMRSQAMIAILIALPEKMGQWFSKTFFDGDYSLAQRAAVLTTLGLGARELGGHGSEDKSLANATGSSLSSSSFPSKKLPEAMHKYYSPSPSKPALTALSATGNPVEALTSSLQKTFLAPLAAQTADSLSGPNILKVRTFSSRLEVEKKRKKPISNALAKIVSTSFFFPLTGRFFIHLKAYGSNSSSNIAFQPYLLSLFLKTLSIILHSSGQSTLSLPQMTSEFWDLCLGLRIQAMTDTVVQEALLFSFMTILEINDGDLRGLAERHGRELLETREWVEGVFKGIGAGSEEDEKRRLLAAGVLVRIGECVEKWQRLMVGDVVGFT</sequence>
<dbReference type="Gene3D" id="1.25.40.720">
    <property type="entry name" value="Telomere length regulation protein 2, C-terminal domain"/>
    <property type="match status" value="2"/>
</dbReference>
<dbReference type="RefSeq" id="XP_037194383.1">
    <property type="nucleotide sequence ID" value="XM_037334296.1"/>
</dbReference>
<dbReference type="FunFam" id="1.25.40.720:FF:000004">
    <property type="entry name" value="WGS project CABT00000000 data, contig 2.6"/>
    <property type="match status" value="1"/>
</dbReference>
<dbReference type="InterPro" id="IPR038528">
    <property type="entry name" value="TEL2_C_sf"/>
</dbReference>
<dbReference type="GO" id="GO:0005829">
    <property type="term" value="C:cytosol"/>
    <property type="evidence" value="ECO:0007669"/>
    <property type="project" value="TreeGrafter"/>
</dbReference>
<organism evidence="4 5">
    <name type="scientific">Botrytis fragariae</name>
    <dbReference type="NCBI Taxonomy" id="1964551"/>
    <lineage>
        <taxon>Eukaryota</taxon>
        <taxon>Fungi</taxon>
        <taxon>Dikarya</taxon>
        <taxon>Ascomycota</taxon>
        <taxon>Pezizomycotina</taxon>
        <taxon>Leotiomycetes</taxon>
        <taxon>Helotiales</taxon>
        <taxon>Sclerotiniaceae</taxon>
        <taxon>Botrytis</taxon>
    </lineage>
</organism>
<evidence type="ECO:0000313" key="5">
    <source>
        <dbReference type="Proteomes" id="UP000531561"/>
    </source>
</evidence>
<dbReference type="Pfam" id="PF10193">
    <property type="entry name" value="Telomere_reg-2"/>
    <property type="match status" value="1"/>
</dbReference>
<dbReference type="GO" id="GO:0051083">
    <property type="term" value="P:'de novo' cotranslational protein folding"/>
    <property type="evidence" value="ECO:0007669"/>
    <property type="project" value="TreeGrafter"/>
</dbReference>
<dbReference type="GO" id="GO:0042162">
    <property type="term" value="F:telomeric DNA binding"/>
    <property type="evidence" value="ECO:0007669"/>
    <property type="project" value="TreeGrafter"/>
</dbReference>
<feature type="compositionally biased region" description="Acidic residues" evidence="2">
    <location>
        <begin position="594"/>
        <end position="607"/>
    </location>
</feature>
<accession>A0A8H6AXP2</accession>
<evidence type="ECO:0000313" key="4">
    <source>
        <dbReference type="EMBL" id="KAF5875437.1"/>
    </source>
</evidence>
<comment type="caution">
    <text evidence="4">The sequence shown here is derived from an EMBL/GenBank/DDBJ whole genome shotgun (WGS) entry which is preliminary data.</text>
</comment>
<dbReference type="GeneID" id="59257988"/>
<protein>
    <submittedName>
        <fullName evidence="4">Putative telomere length regulation protein</fullName>
    </submittedName>
</protein>
<keyword evidence="5" id="KW-1185">Reference proteome</keyword>
<evidence type="ECO:0000259" key="3">
    <source>
        <dbReference type="Pfam" id="PF10193"/>
    </source>
</evidence>
<dbReference type="EMBL" id="JABFCT010000006">
    <property type="protein sequence ID" value="KAF5875437.1"/>
    <property type="molecule type" value="Genomic_DNA"/>
</dbReference>
<evidence type="ECO:0000256" key="1">
    <source>
        <dbReference type="ARBA" id="ARBA00006133"/>
    </source>
</evidence>
<dbReference type="FunFam" id="1.25.40.720:FF:000007">
    <property type="entry name" value="WGS project CABT00000000 data, contig 2.6"/>
    <property type="match status" value="1"/>
</dbReference>
<dbReference type="PANTHER" id="PTHR15830">
    <property type="entry name" value="TELOMERE LENGTH REGULATION PROTEIN TEL2 FAMILY MEMBER"/>
    <property type="match status" value="1"/>
</dbReference>
<dbReference type="InterPro" id="IPR019337">
    <property type="entry name" value="Telomere_length_regulation_dom"/>
</dbReference>
<dbReference type="AlphaFoldDB" id="A0A8H6AXP2"/>
<dbReference type="PANTHER" id="PTHR15830:SF10">
    <property type="entry name" value="TELOMERE LENGTH REGULATION PROTEIN TEL2 HOMOLOG"/>
    <property type="match status" value="1"/>
</dbReference>
<feature type="compositionally biased region" description="Low complexity" evidence="2">
    <location>
        <begin position="766"/>
        <end position="775"/>
    </location>
</feature>
<dbReference type="OrthoDB" id="10258062at2759"/>
<dbReference type="Proteomes" id="UP000531561">
    <property type="component" value="Unassembled WGS sequence"/>
</dbReference>
<feature type="domain" description="Telomere length regulation protein conserved" evidence="3">
    <location>
        <begin position="636"/>
        <end position="747"/>
    </location>
</feature>
<comment type="similarity">
    <text evidence="1">Belongs to the TEL2 family.</text>
</comment>
<evidence type="ECO:0000256" key="2">
    <source>
        <dbReference type="SAM" id="MobiDB-lite"/>
    </source>
</evidence>